<proteinExistence type="inferred from homology"/>
<dbReference type="PANTHER" id="PTHR43335:SF4">
    <property type="entry name" value="ABC TRANSPORTER, ATP-BINDING PROTEIN"/>
    <property type="match status" value="1"/>
</dbReference>
<comment type="similarity">
    <text evidence="1">Belongs to the ABC transporter superfamily.</text>
</comment>
<evidence type="ECO:0000256" key="3">
    <source>
        <dbReference type="ARBA" id="ARBA00022741"/>
    </source>
</evidence>
<accession>A0A316TMI6</accession>
<protein>
    <submittedName>
        <fullName evidence="6">ABC transporter ATP-binding protein</fullName>
    </submittedName>
</protein>
<comment type="caution">
    <text evidence="6">The sequence shown here is derived from an EMBL/GenBank/DDBJ whole genome shotgun (WGS) entry which is preliminary data.</text>
</comment>
<dbReference type="EMBL" id="QGDD01000001">
    <property type="protein sequence ID" value="PWN05008.1"/>
    <property type="molecule type" value="Genomic_DNA"/>
</dbReference>
<dbReference type="SMART" id="SM00382">
    <property type="entry name" value="AAA"/>
    <property type="match status" value="1"/>
</dbReference>
<dbReference type="PANTHER" id="PTHR43335">
    <property type="entry name" value="ABC TRANSPORTER, ATP-BINDING PROTEIN"/>
    <property type="match status" value="1"/>
</dbReference>
<evidence type="ECO:0000259" key="5">
    <source>
        <dbReference type="PROSITE" id="PS50893"/>
    </source>
</evidence>
<keyword evidence="7" id="KW-1185">Reference proteome</keyword>
<evidence type="ECO:0000256" key="4">
    <source>
        <dbReference type="ARBA" id="ARBA00022840"/>
    </source>
</evidence>
<dbReference type="AlphaFoldDB" id="A0A316TMI6"/>
<evidence type="ECO:0000313" key="6">
    <source>
        <dbReference type="EMBL" id="PWN05008.1"/>
    </source>
</evidence>
<keyword evidence="4 6" id="KW-0067">ATP-binding</keyword>
<keyword evidence="3" id="KW-0547">Nucleotide-binding</keyword>
<dbReference type="Pfam" id="PF00005">
    <property type="entry name" value="ABC_tran"/>
    <property type="match status" value="1"/>
</dbReference>
<dbReference type="PROSITE" id="PS50893">
    <property type="entry name" value="ABC_TRANSPORTER_2"/>
    <property type="match status" value="1"/>
</dbReference>
<evidence type="ECO:0000256" key="1">
    <source>
        <dbReference type="ARBA" id="ARBA00005417"/>
    </source>
</evidence>
<gene>
    <name evidence="6" type="ORF">DJ010_03710</name>
</gene>
<dbReference type="Proteomes" id="UP000245507">
    <property type="component" value="Unassembled WGS sequence"/>
</dbReference>
<evidence type="ECO:0000313" key="7">
    <source>
        <dbReference type="Proteomes" id="UP000245507"/>
    </source>
</evidence>
<dbReference type="InterPro" id="IPR003439">
    <property type="entry name" value="ABC_transporter-like_ATP-bd"/>
</dbReference>
<dbReference type="InterPro" id="IPR003593">
    <property type="entry name" value="AAA+_ATPase"/>
</dbReference>
<organism evidence="6 7">
    <name type="scientific">Nocardioides silvaticus</name>
    <dbReference type="NCBI Taxonomy" id="2201891"/>
    <lineage>
        <taxon>Bacteria</taxon>
        <taxon>Bacillati</taxon>
        <taxon>Actinomycetota</taxon>
        <taxon>Actinomycetes</taxon>
        <taxon>Propionibacteriales</taxon>
        <taxon>Nocardioidaceae</taxon>
        <taxon>Nocardioides</taxon>
    </lineage>
</organism>
<dbReference type="GO" id="GO:0016887">
    <property type="term" value="F:ATP hydrolysis activity"/>
    <property type="evidence" value="ECO:0007669"/>
    <property type="project" value="InterPro"/>
</dbReference>
<reference evidence="6 7" key="1">
    <citation type="submission" date="2018-05" db="EMBL/GenBank/DDBJ databases">
        <title>Nocardioides silvaticus genome.</title>
        <authorList>
            <person name="Li C."/>
            <person name="Wang G."/>
        </authorList>
    </citation>
    <scope>NUCLEOTIDE SEQUENCE [LARGE SCALE GENOMIC DNA]</scope>
    <source>
        <strain evidence="6 7">CCTCC AB 2018079</strain>
    </source>
</reference>
<evidence type="ECO:0000256" key="2">
    <source>
        <dbReference type="ARBA" id="ARBA00022448"/>
    </source>
</evidence>
<feature type="domain" description="ABC transporter" evidence="5">
    <location>
        <begin position="6"/>
        <end position="231"/>
    </location>
</feature>
<dbReference type="OrthoDB" id="9804819at2"/>
<sequence length="300" mass="31382">MSAPTLVVEGLTKQFGPLRAVDDLSFEVRPGAVTGFLGPNGAGKTTTLRMLLGLTRATAGRALVGDRPYVEHERPARVVGAALEASSFHPGRTGLAHLQVFAPQVGVSKARCAEVLEAVGMGHAAKQRVGKYSMGMRQRLGLATALLTDPPVIVLDEPTNGLDPEGIVWIRGLLRTFAAEGRTVLVSSHLLREVEASVDDVVVIAHGRLRHASPLAGLRAQATPATYVESPRLDAVTALAADRGWTVAPDGAGLLVEGGTAAEIGGGAHAAGIELHQLVSRDADLESIFLELTRTEGGQR</sequence>
<keyword evidence="2" id="KW-0813">Transport</keyword>
<name>A0A316TMI6_9ACTN</name>
<dbReference type="InterPro" id="IPR027417">
    <property type="entry name" value="P-loop_NTPase"/>
</dbReference>
<dbReference type="SUPFAM" id="SSF52540">
    <property type="entry name" value="P-loop containing nucleoside triphosphate hydrolases"/>
    <property type="match status" value="1"/>
</dbReference>
<dbReference type="GO" id="GO:0005524">
    <property type="term" value="F:ATP binding"/>
    <property type="evidence" value="ECO:0007669"/>
    <property type="project" value="UniProtKB-KW"/>
</dbReference>
<dbReference type="Gene3D" id="3.40.50.300">
    <property type="entry name" value="P-loop containing nucleotide triphosphate hydrolases"/>
    <property type="match status" value="1"/>
</dbReference>